<organism evidence="11 12">
    <name type="scientific">Hungatella hathewayi</name>
    <dbReference type="NCBI Taxonomy" id="154046"/>
    <lineage>
        <taxon>Bacteria</taxon>
        <taxon>Bacillati</taxon>
        <taxon>Bacillota</taxon>
        <taxon>Clostridia</taxon>
        <taxon>Lachnospirales</taxon>
        <taxon>Lachnospiraceae</taxon>
        <taxon>Hungatella</taxon>
    </lineage>
</organism>
<dbReference type="PANTHER" id="PTHR32024">
    <property type="entry name" value="TRK SYSTEM POTASSIUM UPTAKE PROTEIN TRKG-RELATED"/>
    <property type="match status" value="1"/>
</dbReference>
<feature type="transmembrane region" description="Helical" evidence="10">
    <location>
        <begin position="470"/>
        <end position="494"/>
    </location>
</feature>
<dbReference type="InterPro" id="IPR003445">
    <property type="entry name" value="Cat_transpt"/>
</dbReference>
<evidence type="ECO:0000256" key="5">
    <source>
        <dbReference type="ARBA" id="ARBA00022692"/>
    </source>
</evidence>
<dbReference type="AlphaFoldDB" id="A0AA37JC24"/>
<evidence type="ECO:0000256" key="9">
    <source>
        <dbReference type="SAM" id="MobiDB-lite"/>
    </source>
</evidence>
<feature type="transmembrane region" description="Helical" evidence="10">
    <location>
        <begin position="347"/>
        <end position="369"/>
    </location>
</feature>
<feature type="transmembrane region" description="Helical" evidence="10">
    <location>
        <begin position="421"/>
        <end position="441"/>
    </location>
</feature>
<comment type="caution">
    <text evidence="11">The sequence shown here is derived from an EMBL/GenBank/DDBJ whole genome shotgun (WGS) entry which is preliminary data.</text>
</comment>
<keyword evidence="6 10" id="KW-1133">Transmembrane helix</keyword>
<feature type="transmembrane region" description="Helical" evidence="10">
    <location>
        <begin position="155"/>
        <end position="177"/>
    </location>
</feature>
<evidence type="ECO:0000313" key="12">
    <source>
        <dbReference type="Proteomes" id="UP001055091"/>
    </source>
</evidence>
<feature type="transmembrane region" description="Helical" evidence="10">
    <location>
        <begin position="198"/>
        <end position="219"/>
    </location>
</feature>
<comment type="similarity">
    <text evidence="2">Belongs to the TrkH potassium transport family.</text>
</comment>
<evidence type="ECO:0000256" key="4">
    <source>
        <dbReference type="ARBA" id="ARBA00022475"/>
    </source>
</evidence>
<protein>
    <submittedName>
        <fullName evidence="11">Potassium transporter</fullName>
    </submittedName>
</protein>
<comment type="subcellular location">
    <subcellularLocation>
        <location evidence="1">Cell membrane</location>
        <topology evidence="1">Multi-pass membrane protein</topology>
    </subcellularLocation>
</comment>
<proteinExistence type="inferred from homology"/>
<evidence type="ECO:0000256" key="2">
    <source>
        <dbReference type="ARBA" id="ARBA00009137"/>
    </source>
</evidence>
<evidence type="ECO:0000256" key="8">
    <source>
        <dbReference type="ARBA" id="ARBA00023136"/>
    </source>
</evidence>
<evidence type="ECO:0000256" key="3">
    <source>
        <dbReference type="ARBA" id="ARBA00022448"/>
    </source>
</evidence>
<feature type="transmembrane region" description="Helical" evidence="10">
    <location>
        <begin position="291"/>
        <end position="312"/>
    </location>
</feature>
<name>A0AA37JC24_9FIRM</name>
<dbReference type="GO" id="GO:0030001">
    <property type="term" value="P:metal ion transport"/>
    <property type="evidence" value="ECO:0007669"/>
    <property type="project" value="UniProtKB-ARBA"/>
</dbReference>
<dbReference type="Pfam" id="PF02386">
    <property type="entry name" value="TrkH"/>
    <property type="match status" value="1"/>
</dbReference>
<reference evidence="11" key="1">
    <citation type="submission" date="2022-01" db="EMBL/GenBank/DDBJ databases">
        <title>Novel bile acid biosynthetic pathways are enriched in the microbiome of centenarians.</title>
        <authorList>
            <person name="Sato Y."/>
            <person name="Atarashi K."/>
            <person name="Plichta R.D."/>
            <person name="Arai Y."/>
            <person name="Sasajima S."/>
            <person name="Kearney M.S."/>
            <person name="Suda W."/>
            <person name="Takeshita K."/>
            <person name="Sasaki T."/>
            <person name="Okamoto S."/>
            <person name="Skelly N.A."/>
            <person name="Okamura Y."/>
            <person name="Vlamakis H."/>
            <person name="Li Y."/>
            <person name="Tanoue T."/>
            <person name="Takei H."/>
            <person name="Nittono H."/>
            <person name="Narushima S."/>
            <person name="Irie J."/>
            <person name="Itoh H."/>
            <person name="Moriya K."/>
            <person name="Sugiura Y."/>
            <person name="Suematsu M."/>
            <person name="Moritoki N."/>
            <person name="Shibata S."/>
            <person name="Littman R.D."/>
            <person name="Fischbach A.M."/>
            <person name="Uwamino Y."/>
            <person name="Inoue T."/>
            <person name="Honda A."/>
            <person name="Hattori M."/>
            <person name="Murai T."/>
            <person name="Xavier J.R."/>
            <person name="Hirose N."/>
            <person name="Honda K."/>
        </authorList>
    </citation>
    <scope>NUCLEOTIDE SEQUENCE</scope>
    <source>
        <strain evidence="11">CE91-St55</strain>
    </source>
</reference>
<dbReference type="Proteomes" id="UP001055091">
    <property type="component" value="Unassembled WGS sequence"/>
</dbReference>
<dbReference type="GO" id="GO:0008324">
    <property type="term" value="F:monoatomic cation transmembrane transporter activity"/>
    <property type="evidence" value="ECO:0007669"/>
    <property type="project" value="InterPro"/>
</dbReference>
<keyword evidence="3" id="KW-0813">Transport</keyword>
<gene>
    <name evidence="11" type="ORF">CE91St55_09060</name>
</gene>
<evidence type="ECO:0000256" key="1">
    <source>
        <dbReference type="ARBA" id="ARBA00004651"/>
    </source>
</evidence>
<feature type="transmembrane region" description="Helical" evidence="10">
    <location>
        <begin position="95"/>
        <end position="115"/>
    </location>
</feature>
<dbReference type="EMBL" id="BQNJ01000001">
    <property type="protein sequence ID" value="GKG98924.1"/>
    <property type="molecule type" value="Genomic_DNA"/>
</dbReference>
<feature type="region of interest" description="Disordered" evidence="9">
    <location>
        <begin position="506"/>
        <end position="526"/>
    </location>
</feature>
<keyword evidence="8 10" id="KW-0472">Membrane</keyword>
<keyword evidence="7" id="KW-0406">Ion transport</keyword>
<dbReference type="PANTHER" id="PTHR32024:SF2">
    <property type="entry name" value="TRK SYSTEM POTASSIUM UPTAKE PROTEIN TRKG-RELATED"/>
    <property type="match status" value="1"/>
</dbReference>
<evidence type="ECO:0000256" key="7">
    <source>
        <dbReference type="ARBA" id="ARBA00023065"/>
    </source>
</evidence>
<evidence type="ECO:0000256" key="10">
    <source>
        <dbReference type="SAM" id="Phobius"/>
    </source>
</evidence>
<dbReference type="GO" id="GO:0005886">
    <property type="term" value="C:plasma membrane"/>
    <property type="evidence" value="ECO:0007669"/>
    <property type="project" value="UniProtKB-SubCell"/>
</dbReference>
<accession>A0AA37JC24</accession>
<feature type="transmembrane region" description="Helical" evidence="10">
    <location>
        <begin position="60"/>
        <end position="83"/>
    </location>
</feature>
<sequence>MNDHMILWETLGAENRHERHVLKGYRLIAGYMGIVMILAGIITLLPLFTLFFYPEEMGQAQYFVAPGVSSILAGYLLSLVLRGRRAGNLEKNQEMIVVLGTWVIVIFVTAIPFVLSGTYSVTQAVFETTSGLSTTGLSVVDVSTAPHIFLIHRTILLFFGGIGLVLVMTSVLSDVYGMRLYHAEGHSDRLLPNLIESARLIIGIYSGYILGGTFLYILFGMSPFDAINHAVAALSTGGFSTRAESIGYYNSAAIEMVTVILMLLGSTNFFVHLLLLKGKFKEFISHCEVRLMLFLLALFVPILTVLLMNGVYSNVPVSLRAALFQAVSALTTTGFQTVESFAAWTPAMMFLMILLMLIGGGAGSTAGGLKIYRVYVMLKEIWWKLVRDAHPDRVVFTEQINRGGKKEVITDREKNRINAFVFFYLLLFAVGSFVFCCYGYSIQDSMFEFASAISTVGLSVGITSYGASPVIHWTAIAGMFLGRLEIYVVLIAAARMASDGKNYLHEKQMKRKRHRNRNRKRDHYEK</sequence>
<feature type="transmembrane region" description="Helical" evidence="10">
    <location>
        <begin position="28"/>
        <end position="54"/>
    </location>
</feature>
<feature type="transmembrane region" description="Helical" evidence="10">
    <location>
        <begin position="248"/>
        <end position="271"/>
    </location>
</feature>
<evidence type="ECO:0000313" key="11">
    <source>
        <dbReference type="EMBL" id="GKG98924.1"/>
    </source>
</evidence>
<evidence type="ECO:0000256" key="6">
    <source>
        <dbReference type="ARBA" id="ARBA00022989"/>
    </source>
</evidence>
<keyword evidence="5 10" id="KW-0812">Transmembrane</keyword>
<keyword evidence="4" id="KW-1003">Cell membrane</keyword>
<dbReference type="RefSeq" id="WP_244052387.1">
    <property type="nucleotide sequence ID" value="NZ_BQNJ01000001.1"/>
</dbReference>
<feature type="compositionally biased region" description="Basic residues" evidence="9">
    <location>
        <begin position="508"/>
        <end position="526"/>
    </location>
</feature>